<comment type="caution">
    <text evidence="3">The sequence shown here is derived from an EMBL/GenBank/DDBJ whole genome shotgun (WGS) entry which is preliminary data.</text>
</comment>
<gene>
    <name evidence="3" type="ORF">PCASD_14362</name>
</gene>
<protein>
    <recommendedName>
        <fullName evidence="2">Retroviral polymerase SH3-like domain-containing protein</fullName>
    </recommendedName>
</protein>
<feature type="compositionally biased region" description="Low complexity" evidence="1">
    <location>
        <begin position="212"/>
        <end position="224"/>
    </location>
</feature>
<accession>A0A2N5UCT0</accession>
<proteinExistence type="predicted"/>
<feature type="region of interest" description="Disordered" evidence="1">
    <location>
        <begin position="173"/>
        <end position="269"/>
    </location>
</feature>
<dbReference type="Gene3D" id="3.30.420.10">
    <property type="entry name" value="Ribonuclease H-like superfamily/Ribonuclease H"/>
    <property type="match status" value="1"/>
</dbReference>
<dbReference type="InterPro" id="IPR036397">
    <property type="entry name" value="RNaseH_sf"/>
</dbReference>
<organism evidence="3 4">
    <name type="scientific">Puccinia coronata f. sp. avenae</name>
    <dbReference type="NCBI Taxonomy" id="200324"/>
    <lineage>
        <taxon>Eukaryota</taxon>
        <taxon>Fungi</taxon>
        <taxon>Dikarya</taxon>
        <taxon>Basidiomycota</taxon>
        <taxon>Pucciniomycotina</taxon>
        <taxon>Pucciniomycetes</taxon>
        <taxon>Pucciniales</taxon>
        <taxon>Pucciniaceae</taxon>
        <taxon>Puccinia</taxon>
    </lineage>
</organism>
<dbReference type="SUPFAM" id="SSF53098">
    <property type="entry name" value="Ribonuclease H-like"/>
    <property type="match status" value="1"/>
</dbReference>
<dbReference type="InterPro" id="IPR012337">
    <property type="entry name" value="RNaseH-like_sf"/>
</dbReference>
<evidence type="ECO:0000313" key="4">
    <source>
        <dbReference type="Proteomes" id="UP000235392"/>
    </source>
</evidence>
<evidence type="ECO:0000259" key="2">
    <source>
        <dbReference type="Pfam" id="PF25597"/>
    </source>
</evidence>
<evidence type="ECO:0000313" key="3">
    <source>
        <dbReference type="EMBL" id="PLW35540.1"/>
    </source>
</evidence>
<sequence length="269" mass="29282">MQINVGSLTGSTPKFLLLHLQPITFENYLSLAGIKHKTGPPYSLELNGVAKRTNRCISNTIRAALLSFKSPATILGLQPVNLSYLHLFGFLAHYKVPEASRNKPDQKGRVAILLSYMSKGNEYQLWDLGTRSVVKSCDVLFNDTVFPYGSPLATPPNPVVVKLPWPVSSPPPLTPTELPSTQKLAPVNPTPSNSSNLVRISLPPMSSPPSVPALAPSCSRSEPGNPIPAQPPQSPPRRSSGRERRAPVRYGHWSQNAKAAEQVDTPKTW</sequence>
<reference evidence="3 4" key="1">
    <citation type="submission" date="2017-11" db="EMBL/GenBank/DDBJ databases">
        <title>De novo assembly and phasing of dikaryotic genomes from two isolates of Puccinia coronata f. sp. avenae, the causal agent of oat crown rust.</title>
        <authorList>
            <person name="Miller M.E."/>
            <person name="Zhang Y."/>
            <person name="Omidvar V."/>
            <person name="Sperschneider J."/>
            <person name="Schwessinger B."/>
            <person name="Raley C."/>
            <person name="Palmer J.M."/>
            <person name="Garnica D."/>
            <person name="Upadhyaya N."/>
            <person name="Rathjen J."/>
            <person name="Taylor J.M."/>
            <person name="Park R.F."/>
            <person name="Dodds P.N."/>
            <person name="Hirsch C.D."/>
            <person name="Kianian S.F."/>
            <person name="Figueroa M."/>
        </authorList>
    </citation>
    <scope>NUCLEOTIDE SEQUENCE [LARGE SCALE GENOMIC DNA]</scope>
    <source>
        <strain evidence="3">12SD80</strain>
    </source>
</reference>
<feature type="compositionally biased region" description="Pro residues" evidence="1">
    <location>
        <begin position="225"/>
        <end position="235"/>
    </location>
</feature>
<dbReference type="InterPro" id="IPR057670">
    <property type="entry name" value="SH3_retrovirus"/>
</dbReference>
<dbReference type="Pfam" id="PF25597">
    <property type="entry name" value="SH3_retrovirus"/>
    <property type="match status" value="1"/>
</dbReference>
<feature type="domain" description="Retroviral polymerase SH3-like" evidence="2">
    <location>
        <begin position="91"/>
        <end position="150"/>
    </location>
</feature>
<evidence type="ECO:0000256" key="1">
    <source>
        <dbReference type="SAM" id="MobiDB-lite"/>
    </source>
</evidence>
<dbReference type="AlphaFoldDB" id="A0A2N5UCT0"/>
<dbReference type="EMBL" id="PGCI01000176">
    <property type="protein sequence ID" value="PLW35540.1"/>
    <property type="molecule type" value="Genomic_DNA"/>
</dbReference>
<dbReference type="GO" id="GO:0003676">
    <property type="term" value="F:nucleic acid binding"/>
    <property type="evidence" value="ECO:0007669"/>
    <property type="project" value="InterPro"/>
</dbReference>
<dbReference type="Proteomes" id="UP000235392">
    <property type="component" value="Unassembled WGS sequence"/>
</dbReference>
<name>A0A2N5UCT0_9BASI</name>